<accession>A0ABU8N5R1</accession>
<dbReference type="Gene3D" id="3.40.50.720">
    <property type="entry name" value="NAD(P)-binding Rossmann-like Domain"/>
    <property type="match status" value="1"/>
</dbReference>
<name>A0ABU8N5R1_9PSEU</name>
<organism evidence="2 3">
    <name type="scientific">Actinomycetospora aeridis</name>
    <dbReference type="NCBI Taxonomy" id="3129231"/>
    <lineage>
        <taxon>Bacteria</taxon>
        <taxon>Bacillati</taxon>
        <taxon>Actinomycetota</taxon>
        <taxon>Actinomycetes</taxon>
        <taxon>Pseudonocardiales</taxon>
        <taxon>Pseudonocardiaceae</taxon>
        <taxon>Actinomycetospora</taxon>
    </lineage>
</organism>
<dbReference type="Pfam" id="PF22917">
    <property type="entry name" value="PRISE"/>
    <property type="match status" value="1"/>
</dbReference>
<dbReference type="InterPro" id="IPR036291">
    <property type="entry name" value="NAD(P)-bd_dom_sf"/>
</dbReference>
<evidence type="ECO:0000259" key="1">
    <source>
        <dbReference type="Pfam" id="PF22917"/>
    </source>
</evidence>
<dbReference type="PANTHER" id="PTHR32487:SF0">
    <property type="entry name" value="3-OXO-DELTA(4,5)-STEROID 5-BETA-REDUCTASE"/>
    <property type="match status" value="1"/>
</dbReference>
<dbReference type="CDD" id="cd08948">
    <property type="entry name" value="5beta-POR_like_SDR_a"/>
    <property type="match status" value="1"/>
</dbReference>
<gene>
    <name evidence="2" type="ORF">WCD41_14845</name>
</gene>
<dbReference type="PANTHER" id="PTHR32487">
    <property type="entry name" value="3-OXO-DELTA(4,5)-STEROID 5-BETA-REDUCTASE"/>
    <property type="match status" value="1"/>
</dbReference>
<keyword evidence="3" id="KW-1185">Reference proteome</keyword>
<dbReference type="SUPFAM" id="SSF51735">
    <property type="entry name" value="NAD(P)-binding Rossmann-fold domains"/>
    <property type="match status" value="1"/>
</dbReference>
<dbReference type="RefSeq" id="WP_337714182.1">
    <property type="nucleotide sequence ID" value="NZ_JBBEGL010000003.1"/>
</dbReference>
<dbReference type="Proteomes" id="UP001370100">
    <property type="component" value="Unassembled WGS sequence"/>
</dbReference>
<dbReference type="EMBL" id="JBBEGL010000003">
    <property type="protein sequence ID" value="MEJ2887735.1"/>
    <property type="molecule type" value="Genomic_DNA"/>
</dbReference>
<protein>
    <submittedName>
        <fullName evidence="2">SDR family oxidoreductase</fullName>
    </submittedName>
</protein>
<evidence type="ECO:0000313" key="3">
    <source>
        <dbReference type="Proteomes" id="UP001370100"/>
    </source>
</evidence>
<dbReference type="InterPro" id="IPR055222">
    <property type="entry name" value="PRISE-like_Rossmann-fold"/>
</dbReference>
<sequence length="357" mass="39101">MSALDRPLVVGVTGIGGHALAERLAPHTDQTLGLSRGSTSPVPGVAPLHADLTDPEALRATLAGTKATSVFLTAWSRQETEEENIRVNGALVRDVLDAACADGTVEHVALVTGLKHYLGPFEAYGQGELPETPFTEDTPRRDAPNFYYAQEDELFAAAERHGFGWSVHRAHTMIGFAVGNAMNVGSTLAAAAAICRETGRPFRFPGSAQQWHGLTDMTDAGQLADQMLWAATTPAARNEPFNVVNGDVFRWRWMWPRLAELLHVTPEGFDGEPAPLEQQMEGMASVWERIAGREDLRESQLDRVASFWHTDGDLGRDIECVTDMTKSRLAGFTGYTRTLDAFSRVFERLRAERVVPS</sequence>
<evidence type="ECO:0000313" key="2">
    <source>
        <dbReference type="EMBL" id="MEJ2887735.1"/>
    </source>
</evidence>
<comment type="caution">
    <text evidence="2">The sequence shown here is derived from an EMBL/GenBank/DDBJ whole genome shotgun (WGS) entry which is preliminary data.</text>
</comment>
<feature type="domain" description="PRISE-like Rossmann-fold" evidence="1">
    <location>
        <begin position="66"/>
        <end position="356"/>
    </location>
</feature>
<reference evidence="2 3" key="1">
    <citation type="submission" date="2024-03" db="EMBL/GenBank/DDBJ databases">
        <title>Actinomycetospora sp. OC33-EN06, a novel actinomycete isolated from wild orchid (Aerides multiflora).</title>
        <authorList>
            <person name="Suriyachadkun C."/>
        </authorList>
    </citation>
    <scope>NUCLEOTIDE SEQUENCE [LARGE SCALE GENOMIC DNA]</scope>
    <source>
        <strain evidence="2 3">OC33-EN06</strain>
    </source>
</reference>
<proteinExistence type="predicted"/>